<gene>
    <name evidence="1" type="ORF">Adu01nite_16680</name>
</gene>
<keyword evidence="2" id="KW-1185">Reference proteome</keyword>
<sequence>MGFHGVPGLAEEVVAGHEGEYLDFFLRAGTYDGNGVPAGVRDAFVTAYRG</sequence>
<accession>A0ABQ3YRV9</accession>
<proteinExistence type="predicted"/>
<organism evidence="1 2">
    <name type="scientific">Paractinoplanes durhamensis</name>
    <dbReference type="NCBI Taxonomy" id="113563"/>
    <lineage>
        <taxon>Bacteria</taxon>
        <taxon>Bacillati</taxon>
        <taxon>Actinomycetota</taxon>
        <taxon>Actinomycetes</taxon>
        <taxon>Micromonosporales</taxon>
        <taxon>Micromonosporaceae</taxon>
        <taxon>Paractinoplanes</taxon>
    </lineage>
</organism>
<dbReference type="EMBL" id="BOML01000013">
    <property type="protein sequence ID" value="GIE00318.1"/>
    <property type="molecule type" value="Genomic_DNA"/>
</dbReference>
<protein>
    <submittedName>
        <fullName evidence="1">Uncharacterized protein</fullName>
    </submittedName>
</protein>
<dbReference type="RefSeq" id="WP_203725936.1">
    <property type="nucleotide sequence ID" value="NZ_BAAATX010000002.1"/>
</dbReference>
<evidence type="ECO:0000313" key="2">
    <source>
        <dbReference type="Proteomes" id="UP000637628"/>
    </source>
</evidence>
<name>A0ABQ3YRV9_9ACTN</name>
<comment type="caution">
    <text evidence="1">The sequence shown here is derived from an EMBL/GenBank/DDBJ whole genome shotgun (WGS) entry which is preliminary data.</text>
</comment>
<dbReference type="Proteomes" id="UP000637628">
    <property type="component" value="Unassembled WGS sequence"/>
</dbReference>
<reference evidence="1 2" key="1">
    <citation type="submission" date="2021-01" db="EMBL/GenBank/DDBJ databases">
        <title>Whole genome shotgun sequence of Actinoplanes durhamensis NBRC 14914.</title>
        <authorList>
            <person name="Komaki H."/>
            <person name="Tamura T."/>
        </authorList>
    </citation>
    <scope>NUCLEOTIDE SEQUENCE [LARGE SCALE GENOMIC DNA]</scope>
    <source>
        <strain evidence="1 2">NBRC 14914</strain>
    </source>
</reference>
<evidence type="ECO:0000313" key="1">
    <source>
        <dbReference type="EMBL" id="GIE00318.1"/>
    </source>
</evidence>